<keyword evidence="3" id="KW-1185">Reference proteome</keyword>
<sequence length="94" mass="10003">MNTPGMKNVEAAFNKGGGAGTSKPGHASLKDDPERNNVMLPIQFNLRYHLITICGQPEGSKLNGVAGIGTQSHEENYANQMKEVKSSVAPIIPV</sequence>
<evidence type="ECO:0000313" key="3">
    <source>
        <dbReference type="Proteomes" id="UP000016922"/>
    </source>
</evidence>
<dbReference type="KEGG" id="glz:GLAREA_07950"/>
<accession>S3CDK4</accession>
<organism evidence="2 3">
    <name type="scientific">Glarea lozoyensis (strain ATCC 20868 / MF5171)</name>
    <dbReference type="NCBI Taxonomy" id="1116229"/>
    <lineage>
        <taxon>Eukaryota</taxon>
        <taxon>Fungi</taxon>
        <taxon>Dikarya</taxon>
        <taxon>Ascomycota</taxon>
        <taxon>Pezizomycotina</taxon>
        <taxon>Leotiomycetes</taxon>
        <taxon>Helotiales</taxon>
        <taxon>Helotiaceae</taxon>
        <taxon>Glarea</taxon>
    </lineage>
</organism>
<feature type="region of interest" description="Disordered" evidence="1">
    <location>
        <begin position="1"/>
        <end position="34"/>
    </location>
</feature>
<name>S3CDK4_GLAL2</name>
<gene>
    <name evidence="2" type="ORF">GLAREA_07950</name>
</gene>
<dbReference type="HOGENOM" id="CLU_2386352_0_0_1"/>
<dbReference type="GeneID" id="19467001"/>
<evidence type="ECO:0000256" key="1">
    <source>
        <dbReference type="SAM" id="MobiDB-lite"/>
    </source>
</evidence>
<dbReference type="RefSeq" id="XP_008088188.1">
    <property type="nucleotide sequence ID" value="XM_008089997.1"/>
</dbReference>
<evidence type="ECO:0000313" key="2">
    <source>
        <dbReference type="EMBL" id="EPE24100.1"/>
    </source>
</evidence>
<proteinExistence type="predicted"/>
<protein>
    <submittedName>
        <fullName evidence="2">Uncharacterized protein</fullName>
    </submittedName>
</protein>
<dbReference type="AlphaFoldDB" id="S3CDK4"/>
<dbReference type="Proteomes" id="UP000016922">
    <property type="component" value="Unassembled WGS sequence"/>
</dbReference>
<dbReference type="EMBL" id="KE145373">
    <property type="protein sequence ID" value="EPE24100.1"/>
    <property type="molecule type" value="Genomic_DNA"/>
</dbReference>
<reference evidence="2 3" key="1">
    <citation type="journal article" date="2013" name="BMC Genomics">
        <title>Genomics-driven discovery of the pneumocandin biosynthetic gene cluster in the fungus Glarea lozoyensis.</title>
        <authorList>
            <person name="Chen L."/>
            <person name="Yue Q."/>
            <person name="Zhang X."/>
            <person name="Xiang M."/>
            <person name="Wang C."/>
            <person name="Li S."/>
            <person name="Che Y."/>
            <person name="Ortiz-Lopez F.J."/>
            <person name="Bills G.F."/>
            <person name="Liu X."/>
            <person name="An Z."/>
        </authorList>
    </citation>
    <scope>NUCLEOTIDE SEQUENCE [LARGE SCALE GENOMIC DNA]</scope>
    <source>
        <strain evidence="3">ATCC 20868 / MF5171</strain>
    </source>
</reference>